<dbReference type="SMART" id="SM00184">
    <property type="entry name" value="RING"/>
    <property type="match status" value="1"/>
</dbReference>
<evidence type="ECO:0000259" key="6">
    <source>
        <dbReference type="PROSITE" id="PS50089"/>
    </source>
</evidence>
<dbReference type="OrthoDB" id="9984778at2759"/>
<feature type="compositionally biased region" description="Polar residues" evidence="5">
    <location>
        <begin position="8"/>
        <end position="20"/>
    </location>
</feature>
<evidence type="ECO:0000256" key="2">
    <source>
        <dbReference type="ARBA" id="ARBA00022771"/>
    </source>
</evidence>
<dbReference type="GO" id="GO:0061630">
    <property type="term" value="F:ubiquitin protein ligase activity"/>
    <property type="evidence" value="ECO:0007669"/>
    <property type="project" value="TreeGrafter"/>
</dbReference>
<dbReference type="Proteomes" id="UP000076502">
    <property type="component" value="Unassembled WGS sequence"/>
</dbReference>
<dbReference type="PANTHER" id="PTHR46359">
    <property type="entry name" value="GEO07743P1"/>
    <property type="match status" value="1"/>
</dbReference>
<evidence type="ECO:0000256" key="4">
    <source>
        <dbReference type="PROSITE-ProRule" id="PRU00175"/>
    </source>
</evidence>
<dbReference type="Pfam" id="PF13639">
    <property type="entry name" value="zf-RING_2"/>
    <property type="match status" value="1"/>
</dbReference>
<feature type="region of interest" description="Disordered" evidence="5">
    <location>
        <begin position="1"/>
        <end position="26"/>
    </location>
</feature>
<sequence>MGNCLKRSGSSQQDNTTLLGNNPDPALPVGSSREDLGLPIPYNVISFLRSIASNLRVLHLQSVTLNMGYGIGIGITVGLSNELRSLSDEELRVRIRKRLGLIQHLPLREYDGAKKEECVICMMELQVGEEVRYLPCMHTYHALCIDDWLQRSLTCPSCMEPLDAALISSYHPTT</sequence>
<accession>A0A154PLG2</accession>
<organism evidence="7 8">
    <name type="scientific">Dufourea novaeangliae</name>
    <name type="common">Sweat bee</name>
    <dbReference type="NCBI Taxonomy" id="178035"/>
    <lineage>
        <taxon>Eukaryota</taxon>
        <taxon>Metazoa</taxon>
        <taxon>Ecdysozoa</taxon>
        <taxon>Arthropoda</taxon>
        <taxon>Hexapoda</taxon>
        <taxon>Insecta</taxon>
        <taxon>Pterygota</taxon>
        <taxon>Neoptera</taxon>
        <taxon>Endopterygota</taxon>
        <taxon>Hymenoptera</taxon>
        <taxon>Apocrita</taxon>
        <taxon>Aculeata</taxon>
        <taxon>Apoidea</taxon>
        <taxon>Anthophila</taxon>
        <taxon>Halictidae</taxon>
        <taxon>Rophitinae</taxon>
        <taxon>Dufourea</taxon>
    </lineage>
</organism>
<dbReference type="InterPro" id="IPR042981">
    <property type="entry name" value="RNF11_RING-H2"/>
</dbReference>
<dbReference type="GO" id="GO:0006511">
    <property type="term" value="P:ubiquitin-dependent protein catabolic process"/>
    <property type="evidence" value="ECO:0007669"/>
    <property type="project" value="TreeGrafter"/>
</dbReference>
<dbReference type="InterPro" id="IPR052804">
    <property type="entry name" value="UEC_component"/>
</dbReference>
<evidence type="ECO:0000313" key="8">
    <source>
        <dbReference type="Proteomes" id="UP000076502"/>
    </source>
</evidence>
<dbReference type="SUPFAM" id="SSF57850">
    <property type="entry name" value="RING/U-box"/>
    <property type="match status" value="1"/>
</dbReference>
<reference evidence="7 8" key="1">
    <citation type="submission" date="2015-07" db="EMBL/GenBank/DDBJ databases">
        <title>The genome of Dufourea novaeangliae.</title>
        <authorList>
            <person name="Pan H."/>
            <person name="Kapheim K."/>
        </authorList>
    </citation>
    <scope>NUCLEOTIDE SEQUENCE [LARGE SCALE GENOMIC DNA]</scope>
    <source>
        <strain evidence="7">0120121106</strain>
        <tissue evidence="7">Whole body</tissue>
    </source>
</reference>
<dbReference type="InterPro" id="IPR013083">
    <property type="entry name" value="Znf_RING/FYVE/PHD"/>
</dbReference>
<dbReference type="STRING" id="178035.A0A154PLG2"/>
<proteinExistence type="predicted"/>
<dbReference type="CDD" id="cd16468">
    <property type="entry name" value="RING-H2_RNF11"/>
    <property type="match status" value="1"/>
</dbReference>
<protein>
    <submittedName>
        <fullName evidence="7">RING finger protein 11</fullName>
    </submittedName>
</protein>
<dbReference type="PROSITE" id="PS50089">
    <property type="entry name" value="ZF_RING_2"/>
    <property type="match status" value="1"/>
</dbReference>
<dbReference type="InterPro" id="IPR001841">
    <property type="entry name" value="Znf_RING"/>
</dbReference>
<keyword evidence="1" id="KW-0479">Metal-binding</keyword>
<dbReference type="PANTHER" id="PTHR46359:SF2">
    <property type="entry name" value="GEO07743P1"/>
    <property type="match status" value="1"/>
</dbReference>
<dbReference type="EMBL" id="KQ434954">
    <property type="protein sequence ID" value="KZC12597.1"/>
    <property type="molecule type" value="Genomic_DNA"/>
</dbReference>
<feature type="domain" description="RING-type" evidence="6">
    <location>
        <begin position="118"/>
        <end position="158"/>
    </location>
</feature>
<dbReference type="GO" id="GO:0000151">
    <property type="term" value="C:ubiquitin ligase complex"/>
    <property type="evidence" value="ECO:0007669"/>
    <property type="project" value="TreeGrafter"/>
</dbReference>
<keyword evidence="2 4" id="KW-0863">Zinc-finger</keyword>
<name>A0A154PLG2_DUFNO</name>
<evidence type="ECO:0000313" key="7">
    <source>
        <dbReference type="EMBL" id="KZC12597.1"/>
    </source>
</evidence>
<keyword evidence="8" id="KW-1185">Reference proteome</keyword>
<gene>
    <name evidence="7" type="ORF">WN55_03350</name>
</gene>
<dbReference type="AlphaFoldDB" id="A0A154PLG2"/>
<keyword evidence="3" id="KW-0862">Zinc</keyword>
<evidence type="ECO:0000256" key="3">
    <source>
        <dbReference type="ARBA" id="ARBA00022833"/>
    </source>
</evidence>
<dbReference type="Gene3D" id="3.30.40.10">
    <property type="entry name" value="Zinc/RING finger domain, C3HC4 (zinc finger)"/>
    <property type="match status" value="1"/>
</dbReference>
<evidence type="ECO:0000256" key="5">
    <source>
        <dbReference type="SAM" id="MobiDB-lite"/>
    </source>
</evidence>
<evidence type="ECO:0000256" key="1">
    <source>
        <dbReference type="ARBA" id="ARBA00022723"/>
    </source>
</evidence>
<dbReference type="GO" id="GO:0008270">
    <property type="term" value="F:zinc ion binding"/>
    <property type="evidence" value="ECO:0007669"/>
    <property type="project" value="UniProtKB-KW"/>
</dbReference>